<evidence type="ECO:0000256" key="1">
    <source>
        <dbReference type="ARBA" id="ARBA00022734"/>
    </source>
</evidence>
<dbReference type="Gene3D" id="1.20.5.400">
    <property type="match status" value="3"/>
</dbReference>
<dbReference type="InterPro" id="IPR043502">
    <property type="entry name" value="DNA/RNA_pol_sf"/>
</dbReference>
<dbReference type="InterPro" id="IPR016187">
    <property type="entry name" value="CTDL_fold"/>
</dbReference>
<dbReference type="SUPFAM" id="SSF53098">
    <property type="entry name" value="Ribonuclease H-like"/>
    <property type="match status" value="1"/>
</dbReference>
<dbReference type="CDD" id="cd03590">
    <property type="entry name" value="CLECT_DC-SIGN_like"/>
    <property type="match status" value="2"/>
</dbReference>
<dbReference type="InterPro" id="IPR001584">
    <property type="entry name" value="Integrase_cat-core"/>
</dbReference>
<keyword evidence="3" id="KW-0175">Coiled coil</keyword>
<dbReference type="CDD" id="cd09274">
    <property type="entry name" value="RNase_HI_RT_Ty3"/>
    <property type="match status" value="1"/>
</dbReference>
<dbReference type="GeneID" id="106602244"/>
<dbReference type="Gene3D" id="1.20.5.1000">
    <property type="entry name" value="arf6 gtpase in complex with a specific effector, jip4"/>
    <property type="match status" value="1"/>
</dbReference>
<organism evidence="7 8">
    <name type="scientific">Salmo salar</name>
    <name type="common">Atlantic salmon</name>
    <dbReference type="NCBI Taxonomy" id="8030"/>
    <lineage>
        <taxon>Eukaryota</taxon>
        <taxon>Metazoa</taxon>
        <taxon>Chordata</taxon>
        <taxon>Craniata</taxon>
        <taxon>Vertebrata</taxon>
        <taxon>Euteleostomi</taxon>
        <taxon>Actinopterygii</taxon>
        <taxon>Neopterygii</taxon>
        <taxon>Teleostei</taxon>
        <taxon>Protacanthopterygii</taxon>
        <taxon>Salmoniformes</taxon>
        <taxon>Salmonidae</taxon>
        <taxon>Salmoninae</taxon>
        <taxon>Salmo</taxon>
    </lineage>
</organism>
<dbReference type="PANTHER" id="PTHR37984:SF8">
    <property type="entry name" value="CCHC-TYPE DOMAIN-CONTAINING PROTEIN"/>
    <property type="match status" value="1"/>
</dbReference>
<protein>
    <submittedName>
        <fullName evidence="8">Uncharacterized protein</fullName>
    </submittedName>
</protein>
<name>A0ABM3ER80_SALSA</name>
<evidence type="ECO:0000256" key="3">
    <source>
        <dbReference type="SAM" id="Coils"/>
    </source>
</evidence>
<evidence type="ECO:0000259" key="6">
    <source>
        <dbReference type="PROSITE" id="PS50994"/>
    </source>
</evidence>
<evidence type="ECO:0000313" key="8">
    <source>
        <dbReference type="RefSeq" id="XP_045573568.1"/>
    </source>
</evidence>
<dbReference type="RefSeq" id="XP_045573568.1">
    <property type="nucleotide sequence ID" value="XM_045717612.1"/>
</dbReference>
<evidence type="ECO:0000259" key="5">
    <source>
        <dbReference type="PROSITE" id="PS50041"/>
    </source>
</evidence>
<keyword evidence="2" id="KW-1015">Disulfide bond</keyword>
<gene>
    <name evidence="8" type="primary">LOC106602244</name>
</gene>
<feature type="domain" description="C-type lectin" evidence="5">
    <location>
        <begin position="919"/>
        <end position="1040"/>
    </location>
</feature>
<dbReference type="InterPro" id="IPR033989">
    <property type="entry name" value="CD209-like_CTLD"/>
</dbReference>
<feature type="domain" description="Integrase catalytic" evidence="6">
    <location>
        <begin position="546"/>
        <end position="690"/>
    </location>
</feature>
<feature type="compositionally biased region" description="Polar residues" evidence="4">
    <location>
        <begin position="777"/>
        <end position="787"/>
    </location>
</feature>
<feature type="region of interest" description="Disordered" evidence="4">
    <location>
        <begin position="990"/>
        <end position="1013"/>
    </location>
</feature>
<accession>A0ABM3ER80</accession>
<dbReference type="PROSITE" id="PS50041">
    <property type="entry name" value="C_TYPE_LECTIN_2"/>
    <property type="match status" value="2"/>
</dbReference>
<evidence type="ECO:0000313" key="7">
    <source>
        <dbReference type="Proteomes" id="UP001652741"/>
    </source>
</evidence>
<feature type="coiled-coil region" evidence="3">
    <location>
        <begin position="1127"/>
        <end position="1196"/>
    </location>
</feature>
<dbReference type="Gene3D" id="3.10.10.10">
    <property type="entry name" value="HIV Type 1 Reverse Transcriptase, subunit A, domain 1"/>
    <property type="match status" value="1"/>
</dbReference>
<dbReference type="InterPro" id="IPR018378">
    <property type="entry name" value="C-type_lectin_CS"/>
</dbReference>
<dbReference type="InterPro" id="IPR036397">
    <property type="entry name" value="RNaseH_sf"/>
</dbReference>
<dbReference type="Proteomes" id="UP001652741">
    <property type="component" value="Chromosome ssa04"/>
</dbReference>
<keyword evidence="1" id="KW-0430">Lectin</keyword>
<feature type="compositionally biased region" description="Basic and acidic residues" evidence="4">
    <location>
        <begin position="1000"/>
        <end position="1009"/>
    </location>
</feature>
<dbReference type="InterPro" id="IPR043128">
    <property type="entry name" value="Rev_trsase/Diguanyl_cyclase"/>
</dbReference>
<dbReference type="SUPFAM" id="SSF56672">
    <property type="entry name" value="DNA/RNA polymerases"/>
    <property type="match status" value="1"/>
</dbReference>
<dbReference type="SMART" id="SM00034">
    <property type="entry name" value="CLECT"/>
    <property type="match status" value="2"/>
</dbReference>
<evidence type="ECO:0000256" key="4">
    <source>
        <dbReference type="SAM" id="MobiDB-lite"/>
    </source>
</evidence>
<dbReference type="Gene3D" id="3.30.70.270">
    <property type="match status" value="2"/>
</dbReference>
<dbReference type="SUPFAM" id="SSF56436">
    <property type="entry name" value="C-type lectin-like"/>
    <property type="match status" value="2"/>
</dbReference>
<dbReference type="SUPFAM" id="SSF90257">
    <property type="entry name" value="Myosin rod fragments"/>
    <property type="match status" value="1"/>
</dbReference>
<dbReference type="InterPro" id="IPR016186">
    <property type="entry name" value="C-type_lectin-like/link_sf"/>
</dbReference>
<dbReference type="PANTHER" id="PTHR37984">
    <property type="entry name" value="PROTEIN CBG26694"/>
    <property type="match status" value="1"/>
</dbReference>
<dbReference type="Pfam" id="PF00059">
    <property type="entry name" value="Lectin_C"/>
    <property type="match status" value="2"/>
</dbReference>
<feature type="domain" description="C-type lectin" evidence="5">
    <location>
        <begin position="1209"/>
        <end position="1325"/>
    </location>
</feature>
<dbReference type="InterPro" id="IPR041577">
    <property type="entry name" value="RT_RNaseH_2"/>
</dbReference>
<evidence type="ECO:0000256" key="2">
    <source>
        <dbReference type="ARBA" id="ARBA00023157"/>
    </source>
</evidence>
<dbReference type="PROSITE" id="PS50994">
    <property type="entry name" value="INTEGRASE"/>
    <property type="match status" value="1"/>
</dbReference>
<dbReference type="InterPro" id="IPR001304">
    <property type="entry name" value="C-type_lectin-like"/>
</dbReference>
<dbReference type="InterPro" id="IPR050951">
    <property type="entry name" value="Retrovirus_Pol_polyprotein"/>
</dbReference>
<proteinExistence type="predicted"/>
<dbReference type="CDD" id="cd01647">
    <property type="entry name" value="RT_LTR"/>
    <property type="match status" value="1"/>
</dbReference>
<feature type="region of interest" description="Disordered" evidence="4">
    <location>
        <begin position="770"/>
        <end position="842"/>
    </location>
</feature>
<dbReference type="Pfam" id="PF17919">
    <property type="entry name" value="RT_RNaseH_2"/>
    <property type="match status" value="1"/>
</dbReference>
<feature type="compositionally biased region" description="Polar residues" evidence="4">
    <location>
        <begin position="87"/>
        <end position="108"/>
    </location>
</feature>
<feature type="compositionally biased region" description="Polar residues" evidence="4">
    <location>
        <begin position="817"/>
        <end position="827"/>
    </location>
</feature>
<dbReference type="PROSITE" id="PS00615">
    <property type="entry name" value="C_TYPE_LECTIN_1"/>
    <property type="match status" value="2"/>
</dbReference>
<dbReference type="InterPro" id="IPR012337">
    <property type="entry name" value="RNaseH-like_sf"/>
</dbReference>
<sequence length="1328" mass="152718">MSKAIYAEPDMTTKKTLLEMSDAIYAEPDMPKKKTLLEMSEAIYAEPDMTKRFDRGEMEEMIVDIYVSADTLRDGETSTKREETADTAPNNGPGDQNSGQLESSYNNLTEERGQLESSYNNLTEERGQLESSYNNLTEERGQLESSYNNLTEERDNVQAGPLSKETLLSKYHDVFNAPVESVPGEVHFELDAAIQPVQCAPRDVPVAMKAATKAQLDKYEADGHMISVTEPTDWISNMVIVKKPDRLRICIDPKHLNRALRRSNYIMPTLEDVLYKLPKARVFTLVDARDAFLQCKLDEPCSYMTTFWTPWSRKRWLKLPWLQRSDDILVVGCGESDEEAECDYDAKLLALMVRCRQVKLRLSIKKLQFKVPEVRFHGHILSSTGLKADPEKVKAVLEMPHPSDVKAVQRFVGFVTYLAKFLPRLSEVCEPLRRLMDKDTIWHWRPKHDSAVREIKQLVTQTPVLRYYDVSKPVTIQSDSSQYGLGCCLMQEGQPVAFNSRALTPTEQNYAQIEKECLSIVFACQRFHHYLYGRDNITVETDHKPLIAIFSKPLLNAPKRLQSMLLALQNYNLKVVYKPGPEMYGQPDRVISDNGPQFSGVEFRKFAADWEFEHVTSSPRHPKANGKAESAVKIAKNLCKKALQEDKDAWKAILQWRNTPTEGMDSSPAQRLMARRLKAALPVASTLLEPCVVTDVLVKLRHRRQVSKFIYDKSAKYLPELRVGETVRMKPLPGDRTGLWRLGSCVQKVAPRSYLVEVNGSLYHRNRVDLRIAEPAPTQNPDGQSGRMTKDRTPASHMGPEALGEEPGDHRSAAPSPINTPLGQSDNRGNETAARDQLQTSYNTLTKERVQLETSYNTLTEERGQLQTSYNTLTEERGQLQTSYNTLTKERDQLQKERDDLMRKFSNLKQTCPEGWQKFNSRWYFLSTVKKTWEESREDCLERGADLVIINSDKEQQFLFGLNKGVWIGLTDSVTEGTWKWVDDTPLTTPSYWHSQQPDNGRDDPKNGDEDCVELNTETWPPAKAWNDQSCLDNRQWICEKVLRWPAYINKKVIELNEVNEQNQNRATRSVKTETHLSDRRLRLYRLAAVCLGVLCVLQVILNISLRLAFYNRGNETAERDQLQTSYNTLTEERGQLQTSYNTLTEERVQLQTSYNNLTEERGQLQTSYNTLTKERDQLQKERDDLMTKFSNLKQTCPEGWQRIISRWYFISTETATWKESREDCLKRGADLVIINSDMEQQFLLSFNKRAWIGLTDSVTEGTWKWVDGTPLTTPSYWYSQQPDNGRDYPENGEEDCVELNTVTWRPVKAWNDQSCLLNRYWICEKVV</sequence>
<reference evidence="8" key="1">
    <citation type="submission" date="2025-08" db="UniProtKB">
        <authorList>
            <consortium name="RefSeq"/>
        </authorList>
    </citation>
    <scope>IDENTIFICATION</scope>
</reference>
<feature type="region of interest" description="Disordered" evidence="4">
    <location>
        <begin position="73"/>
        <end position="131"/>
    </location>
</feature>
<dbReference type="Gene3D" id="3.30.420.10">
    <property type="entry name" value="Ribonuclease H-like superfamily/Ribonuclease H"/>
    <property type="match status" value="1"/>
</dbReference>
<feature type="compositionally biased region" description="Polar residues" evidence="4">
    <location>
        <begin position="990"/>
        <end position="999"/>
    </location>
</feature>
<keyword evidence="7" id="KW-1185">Reference proteome</keyword>
<dbReference type="Gene3D" id="3.10.100.10">
    <property type="entry name" value="Mannose-Binding Protein A, subunit A"/>
    <property type="match status" value="2"/>
</dbReference>
<feature type="compositionally biased region" description="Basic and acidic residues" evidence="4">
    <location>
        <begin position="73"/>
        <end position="84"/>
    </location>
</feature>